<dbReference type="InterPro" id="IPR050993">
    <property type="entry name" value="Isochorismatase_domain"/>
</dbReference>
<organism evidence="3 4">
    <name type="scientific">Mycoemilia scoparia</name>
    <dbReference type="NCBI Taxonomy" id="417184"/>
    <lineage>
        <taxon>Eukaryota</taxon>
        <taxon>Fungi</taxon>
        <taxon>Fungi incertae sedis</taxon>
        <taxon>Zoopagomycota</taxon>
        <taxon>Kickxellomycotina</taxon>
        <taxon>Kickxellomycetes</taxon>
        <taxon>Kickxellales</taxon>
        <taxon>Kickxellaceae</taxon>
        <taxon>Mycoemilia</taxon>
    </lineage>
</organism>
<comment type="caution">
    <text evidence="3">The sequence shown here is derived from an EMBL/GenBank/DDBJ whole genome shotgun (WGS) entry which is preliminary data.</text>
</comment>
<protein>
    <recommendedName>
        <fullName evidence="2">Isochorismatase-like domain-containing protein</fullName>
    </recommendedName>
</protein>
<dbReference type="Pfam" id="PF00857">
    <property type="entry name" value="Isochorismatase"/>
    <property type="match status" value="1"/>
</dbReference>
<dbReference type="Proteomes" id="UP001150538">
    <property type="component" value="Unassembled WGS sequence"/>
</dbReference>
<evidence type="ECO:0000313" key="3">
    <source>
        <dbReference type="EMBL" id="KAJ1921953.1"/>
    </source>
</evidence>
<dbReference type="InterPro" id="IPR000868">
    <property type="entry name" value="Isochorismatase-like_dom"/>
</dbReference>
<dbReference type="PANTHER" id="PTHR14119:SF3">
    <property type="entry name" value="ISOCHORISMATASE DOMAIN-CONTAINING PROTEIN 2"/>
    <property type="match status" value="1"/>
</dbReference>
<comment type="similarity">
    <text evidence="1">Belongs to the isochorismatase family.</text>
</comment>
<evidence type="ECO:0000256" key="1">
    <source>
        <dbReference type="ARBA" id="ARBA00006336"/>
    </source>
</evidence>
<evidence type="ECO:0000259" key="2">
    <source>
        <dbReference type="Pfam" id="PF00857"/>
    </source>
</evidence>
<sequence length="168" mass="18538">MSVRATISAFGRLQRSNTAFFVCDIQEKFRTGIHAFPSLVSVAQKMIKAANVLEVPYIITEQYPKGLGNTVPELDVENAAAVVPKTKFSMLVPEVETKLKEFQTKSVVIFGIERLSKAGAHIASSETVIFQLTESASDPKFKQISALVKEYQQAARENALLFKDNVSL</sequence>
<dbReference type="Gene3D" id="3.40.50.850">
    <property type="entry name" value="Isochorismatase-like"/>
    <property type="match status" value="2"/>
</dbReference>
<gene>
    <name evidence="3" type="ORF">H4219_000300</name>
</gene>
<dbReference type="AlphaFoldDB" id="A0A9W8DRP8"/>
<keyword evidence="4" id="KW-1185">Reference proteome</keyword>
<accession>A0A9W8DRP8</accession>
<dbReference type="InterPro" id="IPR036380">
    <property type="entry name" value="Isochorismatase-like_sf"/>
</dbReference>
<evidence type="ECO:0000313" key="4">
    <source>
        <dbReference type="Proteomes" id="UP001150538"/>
    </source>
</evidence>
<name>A0A9W8DRP8_9FUNG</name>
<dbReference type="EMBL" id="JANBPU010000002">
    <property type="protein sequence ID" value="KAJ1921953.1"/>
    <property type="molecule type" value="Genomic_DNA"/>
</dbReference>
<dbReference type="PANTHER" id="PTHR14119">
    <property type="entry name" value="HYDROLASE"/>
    <property type="match status" value="1"/>
</dbReference>
<dbReference type="OrthoDB" id="269496at2759"/>
<feature type="domain" description="Isochorismatase-like" evidence="2">
    <location>
        <begin position="18"/>
        <end position="113"/>
    </location>
</feature>
<proteinExistence type="inferred from homology"/>
<dbReference type="SUPFAM" id="SSF52499">
    <property type="entry name" value="Isochorismatase-like hydrolases"/>
    <property type="match status" value="1"/>
</dbReference>
<reference evidence="3" key="1">
    <citation type="submission" date="2022-07" db="EMBL/GenBank/DDBJ databases">
        <title>Phylogenomic reconstructions and comparative analyses of Kickxellomycotina fungi.</title>
        <authorList>
            <person name="Reynolds N.K."/>
            <person name="Stajich J.E."/>
            <person name="Barry K."/>
            <person name="Grigoriev I.V."/>
            <person name="Crous P."/>
            <person name="Smith M.E."/>
        </authorList>
    </citation>
    <scope>NUCLEOTIDE SEQUENCE</scope>
    <source>
        <strain evidence="3">NBRC 100468</strain>
    </source>
</reference>